<dbReference type="Pfam" id="PF07714">
    <property type="entry name" value="PK_Tyr_Ser-Thr"/>
    <property type="match status" value="1"/>
</dbReference>
<dbReference type="FunFam" id="3.30.200.20:FF:000320">
    <property type="entry name" value="probable L-type lectin-domain containing receptor kinase S.5"/>
    <property type="match status" value="1"/>
</dbReference>
<name>A0A833RP37_9POAL</name>
<dbReference type="InterPro" id="IPR011009">
    <property type="entry name" value="Kinase-like_dom_sf"/>
</dbReference>
<feature type="region of interest" description="Disordered" evidence="15">
    <location>
        <begin position="649"/>
        <end position="672"/>
    </location>
</feature>
<keyword evidence="5" id="KW-0808">Transferase</keyword>
<keyword evidence="6 16" id="KW-0812">Transmembrane</keyword>
<evidence type="ECO:0000256" key="17">
    <source>
        <dbReference type="SAM" id="SignalP"/>
    </source>
</evidence>
<proteinExistence type="inferred from homology"/>
<evidence type="ECO:0000256" key="16">
    <source>
        <dbReference type="SAM" id="Phobius"/>
    </source>
</evidence>
<evidence type="ECO:0000256" key="2">
    <source>
        <dbReference type="ARBA" id="ARBA00008536"/>
    </source>
</evidence>
<keyword evidence="13 16" id="KW-0472">Membrane</keyword>
<evidence type="ECO:0000256" key="14">
    <source>
        <dbReference type="PROSITE-ProRule" id="PRU10141"/>
    </source>
</evidence>
<keyword evidence="8 19" id="KW-0430">Lectin</keyword>
<dbReference type="SUPFAM" id="SSF49899">
    <property type="entry name" value="Concanavalin A-like lectins/glucanases"/>
    <property type="match status" value="1"/>
</dbReference>
<comment type="similarity">
    <text evidence="3">In the C-terminal section; belongs to the protein kinase superfamily. Ser/Thr protein kinase family.</text>
</comment>
<feature type="chain" id="PRO_5032468643" evidence="17">
    <location>
        <begin position="24"/>
        <end position="696"/>
    </location>
</feature>
<evidence type="ECO:0000256" key="7">
    <source>
        <dbReference type="ARBA" id="ARBA00022729"/>
    </source>
</evidence>
<evidence type="ECO:0000256" key="12">
    <source>
        <dbReference type="ARBA" id="ARBA00022989"/>
    </source>
</evidence>
<dbReference type="CDD" id="cd06899">
    <property type="entry name" value="lectin_legume_LecRK_Arcelin_ConA"/>
    <property type="match status" value="1"/>
</dbReference>
<dbReference type="PROSITE" id="PS00108">
    <property type="entry name" value="PROTEIN_KINASE_ST"/>
    <property type="match status" value="1"/>
</dbReference>
<evidence type="ECO:0000256" key="10">
    <source>
        <dbReference type="ARBA" id="ARBA00022777"/>
    </source>
</evidence>
<gene>
    <name evidence="19" type="ORF">FCM35_KLT17530</name>
</gene>
<dbReference type="EMBL" id="SWLB01000005">
    <property type="protein sequence ID" value="KAF3338693.1"/>
    <property type="molecule type" value="Genomic_DNA"/>
</dbReference>
<feature type="compositionally biased region" description="Low complexity" evidence="15">
    <location>
        <begin position="662"/>
        <end position="672"/>
    </location>
</feature>
<comment type="caution">
    <text evidence="19">The sequence shown here is derived from an EMBL/GenBank/DDBJ whole genome shotgun (WGS) entry which is preliminary data.</text>
</comment>
<comment type="similarity">
    <text evidence="2">In the N-terminal section; belongs to the leguminous lectin family.</text>
</comment>
<dbReference type="Gene3D" id="3.30.200.20">
    <property type="entry name" value="Phosphorylase Kinase, domain 1"/>
    <property type="match status" value="1"/>
</dbReference>
<evidence type="ECO:0000256" key="1">
    <source>
        <dbReference type="ARBA" id="ARBA00004479"/>
    </source>
</evidence>
<evidence type="ECO:0000259" key="18">
    <source>
        <dbReference type="PROSITE" id="PS50011"/>
    </source>
</evidence>
<dbReference type="GO" id="GO:0005524">
    <property type="term" value="F:ATP binding"/>
    <property type="evidence" value="ECO:0007669"/>
    <property type="project" value="UniProtKB-UniRule"/>
</dbReference>
<keyword evidence="9 14" id="KW-0547">Nucleotide-binding</keyword>
<keyword evidence="4" id="KW-0723">Serine/threonine-protein kinase</keyword>
<evidence type="ECO:0000256" key="6">
    <source>
        <dbReference type="ARBA" id="ARBA00022692"/>
    </source>
</evidence>
<dbReference type="Gene3D" id="2.60.120.200">
    <property type="match status" value="1"/>
</dbReference>
<evidence type="ECO:0000256" key="5">
    <source>
        <dbReference type="ARBA" id="ARBA00022679"/>
    </source>
</evidence>
<evidence type="ECO:0000256" key="8">
    <source>
        <dbReference type="ARBA" id="ARBA00022734"/>
    </source>
</evidence>
<keyword evidence="12 16" id="KW-1133">Transmembrane helix</keyword>
<feature type="signal peptide" evidence="17">
    <location>
        <begin position="1"/>
        <end position="23"/>
    </location>
</feature>
<dbReference type="InterPro" id="IPR001220">
    <property type="entry name" value="Legume_lectin_dom"/>
</dbReference>
<dbReference type="GO" id="GO:0004674">
    <property type="term" value="F:protein serine/threonine kinase activity"/>
    <property type="evidence" value="ECO:0007669"/>
    <property type="project" value="UniProtKB-KW"/>
</dbReference>
<evidence type="ECO:0000256" key="3">
    <source>
        <dbReference type="ARBA" id="ARBA00010217"/>
    </source>
</evidence>
<dbReference type="PROSITE" id="PS00107">
    <property type="entry name" value="PROTEIN_KINASE_ATP"/>
    <property type="match status" value="1"/>
</dbReference>
<dbReference type="AlphaFoldDB" id="A0A833RP37"/>
<evidence type="ECO:0000313" key="20">
    <source>
        <dbReference type="Proteomes" id="UP000623129"/>
    </source>
</evidence>
<dbReference type="CDD" id="cd14066">
    <property type="entry name" value="STKc_IRAK"/>
    <property type="match status" value="1"/>
</dbReference>
<accession>A0A833RP37</accession>
<evidence type="ECO:0000256" key="13">
    <source>
        <dbReference type="ARBA" id="ARBA00023136"/>
    </source>
</evidence>
<dbReference type="GO" id="GO:0006952">
    <property type="term" value="P:defense response"/>
    <property type="evidence" value="ECO:0007669"/>
    <property type="project" value="UniProtKB-ARBA"/>
</dbReference>
<evidence type="ECO:0000313" key="19">
    <source>
        <dbReference type="EMBL" id="KAF3338693.1"/>
    </source>
</evidence>
<keyword evidence="10 19" id="KW-0418">Kinase</keyword>
<dbReference type="Gene3D" id="1.10.510.10">
    <property type="entry name" value="Transferase(Phosphotransferase) domain 1"/>
    <property type="match status" value="1"/>
</dbReference>
<keyword evidence="20" id="KW-1185">Reference proteome</keyword>
<dbReference type="FunFam" id="2.60.120.200:FF:000164">
    <property type="entry name" value="Putative L-type lectin-domain containing receptor kinase S.5"/>
    <property type="match status" value="1"/>
</dbReference>
<dbReference type="FunFam" id="1.10.510.10:FF:000444">
    <property type="entry name" value="probable L-type lectin-domain containing receptor kinase S.5"/>
    <property type="match status" value="1"/>
</dbReference>
<dbReference type="InterPro" id="IPR013320">
    <property type="entry name" value="ConA-like_dom_sf"/>
</dbReference>
<feature type="transmembrane region" description="Helical" evidence="16">
    <location>
        <begin position="293"/>
        <end position="318"/>
    </location>
</feature>
<evidence type="ECO:0000256" key="11">
    <source>
        <dbReference type="ARBA" id="ARBA00022840"/>
    </source>
</evidence>
<dbReference type="InterPro" id="IPR008271">
    <property type="entry name" value="Ser/Thr_kinase_AS"/>
</dbReference>
<dbReference type="SMART" id="SM00220">
    <property type="entry name" value="S_TKc"/>
    <property type="match status" value="1"/>
</dbReference>
<evidence type="ECO:0000256" key="15">
    <source>
        <dbReference type="SAM" id="MobiDB-lite"/>
    </source>
</evidence>
<keyword evidence="19" id="KW-0675">Receptor</keyword>
<reference evidence="19" key="1">
    <citation type="submission" date="2020-01" db="EMBL/GenBank/DDBJ databases">
        <title>Genome sequence of Kobresia littledalei, the first chromosome-level genome in the family Cyperaceae.</title>
        <authorList>
            <person name="Qu G."/>
        </authorList>
    </citation>
    <scope>NUCLEOTIDE SEQUENCE</scope>
    <source>
        <strain evidence="19">C.B.Clarke</strain>
        <tissue evidence="19">Leaf</tissue>
    </source>
</reference>
<dbReference type="Proteomes" id="UP000623129">
    <property type="component" value="Unassembled WGS sequence"/>
</dbReference>
<dbReference type="InterPro" id="IPR001245">
    <property type="entry name" value="Ser-Thr/Tyr_kinase_cat_dom"/>
</dbReference>
<protein>
    <submittedName>
        <fullName evidence="19">Putative L-type lectin-domain containing receptor kinase S.5</fullName>
    </submittedName>
</protein>
<keyword evidence="7 17" id="KW-0732">Signal</keyword>
<dbReference type="Pfam" id="PF00139">
    <property type="entry name" value="Lectin_legB"/>
    <property type="match status" value="1"/>
</dbReference>
<keyword evidence="11 14" id="KW-0067">ATP-binding</keyword>
<evidence type="ECO:0000256" key="9">
    <source>
        <dbReference type="ARBA" id="ARBA00022741"/>
    </source>
</evidence>
<dbReference type="InterPro" id="IPR050528">
    <property type="entry name" value="L-type_Lectin-RKs"/>
</dbReference>
<dbReference type="InterPro" id="IPR017441">
    <property type="entry name" value="Protein_kinase_ATP_BS"/>
</dbReference>
<dbReference type="SUPFAM" id="SSF56112">
    <property type="entry name" value="Protein kinase-like (PK-like)"/>
    <property type="match status" value="1"/>
</dbReference>
<dbReference type="GO" id="GO:0051707">
    <property type="term" value="P:response to other organism"/>
    <property type="evidence" value="ECO:0007669"/>
    <property type="project" value="UniProtKB-ARBA"/>
</dbReference>
<dbReference type="GO" id="GO:0030246">
    <property type="term" value="F:carbohydrate binding"/>
    <property type="evidence" value="ECO:0007669"/>
    <property type="project" value="UniProtKB-KW"/>
</dbReference>
<feature type="domain" description="Protein kinase" evidence="18">
    <location>
        <begin position="356"/>
        <end position="639"/>
    </location>
</feature>
<dbReference type="InterPro" id="IPR000719">
    <property type="entry name" value="Prot_kinase_dom"/>
</dbReference>
<dbReference type="GO" id="GO:0016020">
    <property type="term" value="C:membrane"/>
    <property type="evidence" value="ECO:0007669"/>
    <property type="project" value="UniProtKB-SubCell"/>
</dbReference>
<comment type="subcellular location">
    <subcellularLocation>
        <location evidence="1">Membrane</location>
        <topology evidence="1">Single-pass type I membrane protein</topology>
    </subcellularLocation>
</comment>
<evidence type="ECO:0000256" key="4">
    <source>
        <dbReference type="ARBA" id="ARBA00022527"/>
    </source>
</evidence>
<dbReference type="OrthoDB" id="1913956at2759"/>
<sequence length="696" mass="77128">MANLFFPVLLYLLFFLLPSPSLSLNFSSPVNTTLGLYNSLYFPSFNNSLMNTILTIFPSATIASNSLQVTPDSLNNADYLIDKAGRIFITKPFTLWENTSSGTRVASFYTAFDINIFRTNSSPPGEGFAFLIASSLESPPPGSGNGYLGLTNQTRDGDASNKFVAIELDTVKQSYDPDDNHIGLDINGVNSTAVNSLTPFGIEIAPVNATNYTLWVDYNGSTRHISVYMAKRGSSKPTKFVLNATLDLSEVINQEAYIGFSASTGVRYQLNCVLEWVLMVEKLREEKAGLSKLAIAVIIGVSCSISAIVALVLLAFYIRRKRVKDDPAMLTGTLRSLPGMPREFDFKALKKATDNFDEKMKLGQGGFGVVYKGVLVGENGEGDMVVAVKQFSRANTKGQEDFLQELSIINRLRHKHLVRLVGWCHRNCKFTLVYDFMPNGSLDQHLYGGPDKPILTWDRRYNIITGVASALQYLHNEYDQMVVHRDLKASNVMLDAAFNARLGDFGLARALEIDKTSYAELEVQGTMGYIAPECFHMGKATRESDVYGFGATILETVCGRRPRCDIAGFHFLVDWVWKLYREGRILEAVDSRLTGTFNEADADRLLRLGLMCSHPDSRERPKTQAIVQILSRSVPPPEVPPFKPAIFIPAPEPESDSSRLNSSGVTSSYTVSTSEGYTYSSYYASREHLENDRSLG</sequence>
<feature type="binding site" evidence="14">
    <location>
        <position position="389"/>
    </location>
    <ligand>
        <name>ATP</name>
        <dbReference type="ChEBI" id="CHEBI:30616"/>
    </ligand>
</feature>
<dbReference type="PANTHER" id="PTHR27007">
    <property type="match status" value="1"/>
</dbReference>
<dbReference type="PROSITE" id="PS50011">
    <property type="entry name" value="PROTEIN_KINASE_DOM"/>
    <property type="match status" value="1"/>
</dbReference>
<organism evidence="19 20">
    <name type="scientific">Carex littledalei</name>
    <dbReference type="NCBI Taxonomy" id="544730"/>
    <lineage>
        <taxon>Eukaryota</taxon>
        <taxon>Viridiplantae</taxon>
        <taxon>Streptophyta</taxon>
        <taxon>Embryophyta</taxon>
        <taxon>Tracheophyta</taxon>
        <taxon>Spermatophyta</taxon>
        <taxon>Magnoliopsida</taxon>
        <taxon>Liliopsida</taxon>
        <taxon>Poales</taxon>
        <taxon>Cyperaceae</taxon>
        <taxon>Cyperoideae</taxon>
        <taxon>Cariceae</taxon>
        <taxon>Carex</taxon>
        <taxon>Carex subgen. Euthyceras</taxon>
    </lineage>
</organism>